<feature type="region of interest" description="Disordered" evidence="1">
    <location>
        <begin position="113"/>
        <end position="155"/>
    </location>
</feature>
<organism evidence="2 3">
    <name type="scientific">Tetrabaena socialis</name>
    <dbReference type="NCBI Taxonomy" id="47790"/>
    <lineage>
        <taxon>Eukaryota</taxon>
        <taxon>Viridiplantae</taxon>
        <taxon>Chlorophyta</taxon>
        <taxon>core chlorophytes</taxon>
        <taxon>Chlorophyceae</taxon>
        <taxon>CS clade</taxon>
        <taxon>Chlamydomonadales</taxon>
        <taxon>Tetrabaenaceae</taxon>
        <taxon>Tetrabaena</taxon>
    </lineage>
</organism>
<feature type="compositionally biased region" description="Basic and acidic residues" evidence="1">
    <location>
        <begin position="127"/>
        <end position="140"/>
    </location>
</feature>
<feature type="compositionally biased region" description="Polar residues" evidence="1">
    <location>
        <begin position="143"/>
        <end position="152"/>
    </location>
</feature>
<feature type="region of interest" description="Disordered" evidence="1">
    <location>
        <begin position="339"/>
        <end position="376"/>
    </location>
</feature>
<feature type="region of interest" description="Disordered" evidence="1">
    <location>
        <begin position="31"/>
        <end position="95"/>
    </location>
</feature>
<dbReference type="EMBL" id="PGGS01000095">
    <property type="protein sequence ID" value="PNH09329.1"/>
    <property type="molecule type" value="Genomic_DNA"/>
</dbReference>
<feature type="compositionally biased region" description="Low complexity" evidence="1">
    <location>
        <begin position="41"/>
        <end position="61"/>
    </location>
</feature>
<evidence type="ECO:0000256" key="1">
    <source>
        <dbReference type="SAM" id="MobiDB-lite"/>
    </source>
</evidence>
<evidence type="ECO:0000313" key="2">
    <source>
        <dbReference type="EMBL" id="PNH09329.1"/>
    </source>
</evidence>
<evidence type="ECO:0000313" key="3">
    <source>
        <dbReference type="Proteomes" id="UP000236333"/>
    </source>
</evidence>
<dbReference type="AlphaFoldDB" id="A0A2J8A9Z2"/>
<dbReference type="Proteomes" id="UP000236333">
    <property type="component" value="Unassembled WGS sequence"/>
</dbReference>
<keyword evidence="3" id="KW-1185">Reference proteome</keyword>
<sequence>MDRWRGTSSGTWMDQRQPGFAVARQVVAGGVGAAPPASPEQTPLWPAAATQQQPATSLSAAVSTPAVPATRARASELSKPASAPKSSTNRRDCCSSGTATAVMSIVPRTNCSRGGWGPASASAPSSAHDRADVSSKEPMRCSRPTTERQSSGGVAGAVVLSSSIHSMQVPIRTPQDRQVEQQLFRQAMRGATVRRAQRRQPQAQHQALLRLNLLPLARAVVASNTEAASANAMLQHCRVSMRSSLRPKPSWARALQAQQQRCAGPQSTVCNKAEGVAALLRAPHRERHQAQQGEEQAVVREKGVDDGVIVGTIAGAIARAGDACEPGCEARQLLRRFSESGGQRHCGPRPSVNNSKRQLSLMRRHAAHAPIDDKDQ</sequence>
<protein>
    <submittedName>
        <fullName evidence="2">Uncharacterized protein</fullName>
    </submittedName>
</protein>
<proteinExistence type="predicted"/>
<comment type="caution">
    <text evidence="2">The sequence shown here is derived from an EMBL/GenBank/DDBJ whole genome shotgun (WGS) entry which is preliminary data.</text>
</comment>
<accession>A0A2J8A9Z2</accession>
<gene>
    <name evidence="2" type="ORF">TSOC_004053</name>
</gene>
<name>A0A2J8A9Z2_9CHLO</name>
<reference evidence="2 3" key="1">
    <citation type="journal article" date="2017" name="Mol. Biol. Evol.">
        <title>The 4-celled Tetrabaena socialis nuclear genome reveals the essential components for genetic control of cell number at the origin of multicellularity in the volvocine lineage.</title>
        <authorList>
            <person name="Featherston J."/>
            <person name="Arakaki Y."/>
            <person name="Hanschen E.R."/>
            <person name="Ferris P.J."/>
            <person name="Michod R.E."/>
            <person name="Olson B.J.S.C."/>
            <person name="Nozaki H."/>
            <person name="Durand P.M."/>
        </authorList>
    </citation>
    <scope>NUCLEOTIDE SEQUENCE [LARGE SCALE GENOMIC DNA]</scope>
    <source>
        <strain evidence="2 3">NIES-571</strain>
    </source>
</reference>